<keyword evidence="2" id="KW-0285">Flavoprotein</keyword>
<dbReference type="Proteomes" id="UP000019140">
    <property type="component" value="Unassembled WGS sequence"/>
</dbReference>
<dbReference type="InterPro" id="IPR016164">
    <property type="entry name" value="FAD-linked_Oxase-like_C"/>
</dbReference>
<dbReference type="InterPro" id="IPR004113">
    <property type="entry name" value="FAD-bd_oxidored_4_C"/>
</dbReference>
<sequence length="462" mass="49350">MSEDAIVQTLREAIDPAMICTDDGTRAFMARDALHPSRLPAGEPVQPVCVVQPRCTEDVAVVLQIATAAKCPVVPVGGGSGLMGGASSVSPGIVLDLRQLQEIEIRPADRMAEVGAGVTIKALNEAAEPHELMCGHDPWTVAVATVGGTISTNSLGYLGGKYGAMGDQVLGLEAVLPTGEVIRTRAVEKASTGPSLHPLLVGAEGCFGVITRATLRLVPMPQTRILQAWAFRDFASGFAAINAILDAGIRPGLLDYGDDEPSAAHDPPCTLMVSYEGPKAVAQAEAKAAAALYAQYRGQLSPRREAERFWQERHASGDAYARTRAAGQPWNRQRPRFDYLHVALPPSAVLTYRRQCLELLAQQKCQVHQSGLWDHAGLFSLSYSIGSGVSRQDIHHALLTACQDLHGAMEYCHGVGTRLAGLMRREHGAGLDVLRRLKRDLDPNGILNPGKLALSSIDTETA</sequence>
<proteinExistence type="predicted"/>
<dbReference type="Pfam" id="PF01565">
    <property type="entry name" value="FAD_binding_4"/>
    <property type="match status" value="1"/>
</dbReference>
<dbReference type="AlphaFoldDB" id="W4M8E9"/>
<evidence type="ECO:0000313" key="7">
    <source>
        <dbReference type="Proteomes" id="UP000019140"/>
    </source>
</evidence>
<dbReference type="Pfam" id="PF02913">
    <property type="entry name" value="FAD-oxidase_C"/>
    <property type="match status" value="1"/>
</dbReference>
<dbReference type="Gene3D" id="3.30.465.10">
    <property type="match status" value="1"/>
</dbReference>
<protein>
    <recommendedName>
        <fullName evidence="5">FAD-binding PCMH-type domain-containing protein</fullName>
    </recommendedName>
</protein>
<evidence type="ECO:0000256" key="4">
    <source>
        <dbReference type="ARBA" id="ARBA00023002"/>
    </source>
</evidence>
<evidence type="ECO:0000256" key="3">
    <source>
        <dbReference type="ARBA" id="ARBA00022827"/>
    </source>
</evidence>
<dbReference type="SUPFAM" id="SSF55103">
    <property type="entry name" value="FAD-linked oxidases, C-terminal domain"/>
    <property type="match status" value="1"/>
</dbReference>
<evidence type="ECO:0000256" key="1">
    <source>
        <dbReference type="ARBA" id="ARBA00001974"/>
    </source>
</evidence>
<dbReference type="HOGENOM" id="CLU_017779_9_2_7"/>
<dbReference type="GO" id="GO:0008720">
    <property type="term" value="F:D-lactate dehydrogenase (NAD+) activity"/>
    <property type="evidence" value="ECO:0007669"/>
    <property type="project" value="TreeGrafter"/>
</dbReference>
<dbReference type="Gene3D" id="1.10.45.10">
    <property type="entry name" value="Vanillyl-alcohol Oxidase, Chain A, domain 4"/>
    <property type="match status" value="1"/>
</dbReference>
<dbReference type="InterPro" id="IPR016169">
    <property type="entry name" value="FAD-bd_PCMH_sub2"/>
</dbReference>
<dbReference type="PROSITE" id="PS51387">
    <property type="entry name" value="FAD_PCMH"/>
    <property type="match status" value="1"/>
</dbReference>
<keyword evidence="4" id="KW-0560">Oxidoreductase</keyword>
<reference evidence="6 7" key="1">
    <citation type="journal article" date="2014" name="Nature">
        <title>An environmental bacterial taxon with a large and distinct metabolic repertoire.</title>
        <authorList>
            <person name="Wilson M.C."/>
            <person name="Mori T."/>
            <person name="Ruckert C."/>
            <person name="Uria A.R."/>
            <person name="Helf M.J."/>
            <person name="Takada K."/>
            <person name="Gernert C."/>
            <person name="Steffens U.A."/>
            <person name="Heycke N."/>
            <person name="Schmitt S."/>
            <person name="Rinke C."/>
            <person name="Helfrich E.J."/>
            <person name="Brachmann A.O."/>
            <person name="Gurgui C."/>
            <person name="Wakimoto T."/>
            <person name="Kracht M."/>
            <person name="Crusemann M."/>
            <person name="Hentschel U."/>
            <person name="Abe I."/>
            <person name="Matsunaga S."/>
            <person name="Kalinowski J."/>
            <person name="Takeyama H."/>
            <person name="Piel J."/>
        </authorList>
    </citation>
    <scope>NUCLEOTIDE SEQUENCE [LARGE SCALE GENOMIC DNA]</scope>
    <source>
        <strain evidence="7">TSY2</strain>
    </source>
</reference>
<keyword evidence="3" id="KW-0274">FAD</keyword>
<dbReference type="GO" id="GO:0071949">
    <property type="term" value="F:FAD binding"/>
    <property type="evidence" value="ECO:0007669"/>
    <property type="project" value="InterPro"/>
</dbReference>
<accession>W4M8E9</accession>
<evidence type="ECO:0000313" key="6">
    <source>
        <dbReference type="EMBL" id="ETX06191.1"/>
    </source>
</evidence>
<gene>
    <name evidence="6" type="ORF">ETSY2_18620</name>
</gene>
<dbReference type="GO" id="GO:0004458">
    <property type="term" value="F:D-lactate dehydrogenase (cytochrome) activity"/>
    <property type="evidence" value="ECO:0007669"/>
    <property type="project" value="TreeGrafter"/>
</dbReference>
<dbReference type="InterPro" id="IPR036318">
    <property type="entry name" value="FAD-bd_PCMH-like_sf"/>
</dbReference>
<dbReference type="InterPro" id="IPR016166">
    <property type="entry name" value="FAD-bd_PCMH"/>
</dbReference>
<dbReference type="InterPro" id="IPR016171">
    <property type="entry name" value="Vanillyl_alc_oxidase_C-sub2"/>
</dbReference>
<evidence type="ECO:0000259" key="5">
    <source>
        <dbReference type="PROSITE" id="PS51387"/>
    </source>
</evidence>
<feature type="domain" description="FAD-binding PCMH-type" evidence="5">
    <location>
        <begin position="43"/>
        <end position="220"/>
    </location>
</feature>
<comment type="cofactor">
    <cofactor evidence="1">
        <name>FAD</name>
        <dbReference type="ChEBI" id="CHEBI:57692"/>
    </cofactor>
</comment>
<dbReference type="InterPro" id="IPR006094">
    <property type="entry name" value="Oxid_FAD_bind_N"/>
</dbReference>
<evidence type="ECO:0000256" key="2">
    <source>
        <dbReference type="ARBA" id="ARBA00022630"/>
    </source>
</evidence>
<dbReference type="PANTHER" id="PTHR11748:SF118">
    <property type="entry name" value="ALKYLDIHYDROXYACETONEPHOSPHATE SYNTHASE (PRECURSOR)"/>
    <property type="match status" value="1"/>
</dbReference>
<name>W4M8E9_9BACT</name>
<organism evidence="6 7">
    <name type="scientific">Candidatus Entotheonella gemina</name>
    <dbReference type="NCBI Taxonomy" id="1429439"/>
    <lineage>
        <taxon>Bacteria</taxon>
        <taxon>Pseudomonadati</taxon>
        <taxon>Nitrospinota/Tectimicrobiota group</taxon>
        <taxon>Candidatus Tectimicrobiota</taxon>
        <taxon>Candidatus Entotheonellia</taxon>
        <taxon>Candidatus Entotheonellales</taxon>
        <taxon>Candidatus Entotheonellaceae</taxon>
        <taxon>Candidatus Entotheonella</taxon>
    </lineage>
</organism>
<dbReference type="GO" id="GO:1903457">
    <property type="term" value="P:lactate catabolic process"/>
    <property type="evidence" value="ECO:0007669"/>
    <property type="project" value="TreeGrafter"/>
</dbReference>
<dbReference type="SUPFAM" id="SSF56176">
    <property type="entry name" value="FAD-binding/transporter-associated domain-like"/>
    <property type="match status" value="1"/>
</dbReference>
<keyword evidence="7" id="KW-1185">Reference proteome</keyword>
<dbReference type="PANTHER" id="PTHR11748">
    <property type="entry name" value="D-LACTATE DEHYDROGENASE"/>
    <property type="match status" value="1"/>
</dbReference>
<comment type="caution">
    <text evidence="6">The sequence shown here is derived from an EMBL/GenBank/DDBJ whole genome shotgun (WGS) entry which is preliminary data.</text>
</comment>
<dbReference type="EMBL" id="AZHX01000764">
    <property type="protein sequence ID" value="ETX06191.1"/>
    <property type="molecule type" value="Genomic_DNA"/>
</dbReference>